<sequence>MRNTAAQIIHERHEAGVPSVLQDSYQTGVSEFWAAIPSTPAGIESGPDAVQDTAQLKARRIVGRRFRHARNVPMSGTERSLLEKMRELALANAEVMLRMDESAFADEEAAGNVLPLGSRLVSGSHTPQSLLQGRLHIPSMPGTIRCLTDFLAGGNTEEQNGNASDERLGHIIRHDIALTLSLLRLVNSPLYEERRGGRNVATVREAVAIVGGRQLASLALAAAEIGGGKMAMHGLSLREFWRHSLMTACLASALARQAGFDDPERFFTAGLLHDVGRLLLVDRLGRDVVALYGDAAAHNTPFHLAERRVLGFEHGRVGAELMERWNLDRALTEAVREHHAQERNMEHPEVAAVVAVADCMARALGYGYWHDSHVLPPSGGAWMLLGITMADLGGIGRQAYEEFERASFVFDREEEQAERTAA</sequence>
<dbReference type="SUPFAM" id="SSF109604">
    <property type="entry name" value="HD-domain/PDEase-like"/>
    <property type="match status" value="1"/>
</dbReference>
<dbReference type="SMART" id="SM00471">
    <property type="entry name" value="HDc"/>
    <property type="match status" value="1"/>
</dbReference>
<dbReference type="Pfam" id="PF08668">
    <property type="entry name" value="HDOD"/>
    <property type="match status" value="1"/>
</dbReference>
<dbReference type="InterPro" id="IPR006675">
    <property type="entry name" value="HDIG_dom"/>
</dbReference>
<reference evidence="2 3" key="1">
    <citation type="submission" date="2020-05" db="EMBL/GenBank/DDBJ databases">
        <title>Draft genome sequence of Desulfovibrio psychrotolerans JS1T.</title>
        <authorList>
            <person name="Ueno A."/>
            <person name="Tamazawa S."/>
            <person name="Tamamura S."/>
            <person name="Murakami T."/>
            <person name="Kiyama T."/>
            <person name="Inomata H."/>
            <person name="Amano Y."/>
            <person name="Miyakawa K."/>
            <person name="Tamaki H."/>
            <person name="Naganuma T."/>
            <person name="Kaneko K."/>
        </authorList>
    </citation>
    <scope>NUCLEOTIDE SEQUENCE [LARGE SCALE GENOMIC DNA]</scope>
    <source>
        <strain evidence="2 3">JS1</strain>
    </source>
</reference>
<evidence type="ECO:0000313" key="2">
    <source>
        <dbReference type="EMBL" id="GFM35333.1"/>
    </source>
</evidence>
<dbReference type="Proteomes" id="UP000503820">
    <property type="component" value="Unassembled WGS sequence"/>
</dbReference>
<proteinExistence type="predicted"/>
<evidence type="ECO:0000313" key="3">
    <source>
        <dbReference type="Proteomes" id="UP000503820"/>
    </source>
</evidence>
<protein>
    <recommendedName>
        <fullName evidence="1">HDOD domain-containing protein</fullName>
    </recommendedName>
</protein>
<organism evidence="2 3">
    <name type="scientific">Desulfovibrio psychrotolerans</name>
    <dbReference type="NCBI Taxonomy" id="415242"/>
    <lineage>
        <taxon>Bacteria</taxon>
        <taxon>Pseudomonadati</taxon>
        <taxon>Thermodesulfobacteriota</taxon>
        <taxon>Desulfovibrionia</taxon>
        <taxon>Desulfovibrionales</taxon>
        <taxon>Desulfovibrionaceae</taxon>
        <taxon>Desulfovibrio</taxon>
    </lineage>
</organism>
<name>A0A7J0BNQ1_9BACT</name>
<dbReference type="CDD" id="cd00077">
    <property type="entry name" value="HDc"/>
    <property type="match status" value="1"/>
</dbReference>
<accession>A0A7J0BNQ1</accession>
<dbReference type="PANTHER" id="PTHR33525">
    <property type="match status" value="1"/>
</dbReference>
<dbReference type="PANTHER" id="PTHR33525:SF3">
    <property type="entry name" value="RIBONUCLEASE Y"/>
    <property type="match status" value="1"/>
</dbReference>
<dbReference type="EMBL" id="BLVP01000001">
    <property type="protein sequence ID" value="GFM35333.1"/>
    <property type="molecule type" value="Genomic_DNA"/>
</dbReference>
<keyword evidence="3" id="KW-1185">Reference proteome</keyword>
<dbReference type="InterPro" id="IPR052340">
    <property type="entry name" value="RNase_Y/CdgJ"/>
</dbReference>
<comment type="caution">
    <text evidence="2">The sequence shown here is derived from an EMBL/GenBank/DDBJ whole genome shotgun (WGS) entry which is preliminary data.</text>
</comment>
<dbReference type="AlphaFoldDB" id="A0A7J0BNQ1"/>
<dbReference type="RefSeq" id="WP_174408066.1">
    <property type="nucleotide sequence ID" value="NZ_BLVP01000001.1"/>
</dbReference>
<dbReference type="InterPro" id="IPR013976">
    <property type="entry name" value="HDOD"/>
</dbReference>
<evidence type="ECO:0000259" key="1">
    <source>
        <dbReference type="PROSITE" id="PS51833"/>
    </source>
</evidence>
<dbReference type="Gene3D" id="1.10.3210.10">
    <property type="entry name" value="Hypothetical protein af1432"/>
    <property type="match status" value="1"/>
</dbReference>
<dbReference type="NCBIfam" id="TIGR00277">
    <property type="entry name" value="HDIG"/>
    <property type="match status" value="1"/>
</dbReference>
<dbReference type="PROSITE" id="PS51833">
    <property type="entry name" value="HDOD"/>
    <property type="match status" value="1"/>
</dbReference>
<dbReference type="InterPro" id="IPR003607">
    <property type="entry name" value="HD/PDEase_dom"/>
</dbReference>
<gene>
    <name evidence="2" type="ORF">DSM19430T_00170</name>
</gene>
<feature type="domain" description="HDOD" evidence="1">
    <location>
        <begin position="137"/>
        <end position="341"/>
    </location>
</feature>